<evidence type="ECO:0000256" key="8">
    <source>
        <dbReference type="ARBA" id="ARBA00023154"/>
    </source>
</evidence>
<evidence type="ECO:0000313" key="18">
    <source>
        <dbReference type="Proteomes" id="UP000051491"/>
    </source>
</evidence>
<feature type="binding site" evidence="13">
    <location>
        <position position="149"/>
    </location>
    <ligand>
        <name>(S)-2,3,4,5-tetrahydrodipicolinate</name>
        <dbReference type="ChEBI" id="CHEBI:16845"/>
    </ligand>
</feature>
<reference evidence="17" key="2">
    <citation type="submission" date="2016-11" db="EMBL/GenBank/DDBJ databases">
        <authorList>
            <person name="Jaros S."/>
            <person name="Januszkiewicz K."/>
            <person name="Wedrychowicz H."/>
        </authorList>
    </citation>
    <scope>NUCLEOTIDE SEQUENCE [LARGE SCALE GENOMIC DNA]</scope>
    <source>
        <strain evidence="17">ACA-DC 1533</strain>
    </source>
</reference>
<evidence type="ECO:0000256" key="5">
    <source>
        <dbReference type="ARBA" id="ARBA00022915"/>
    </source>
</evidence>
<feature type="domain" description="Dihydrodipicolinate reductase N-terminal" evidence="14">
    <location>
        <begin position="2"/>
        <end position="121"/>
    </location>
</feature>
<keyword evidence="6 13" id="KW-0560">Oxidoreductase</keyword>
<keyword evidence="3 13" id="KW-0028">Amino-acid biosynthesis</keyword>
<evidence type="ECO:0000256" key="3">
    <source>
        <dbReference type="ARBA" id="ARBA00022605"/>
    </source>
</evidence>
<name>A0A0R2KBP8_9LACO</name>
<keyword evidence="5 13" id="KW-0220">Diaminopimelate biosynthesis</keyword>
<dbReference type="Pfam" id="PF01113">
    <property type="entry name" value="DapB_N"/>
    <property type="match status" value="1"/>
</dbReference>
<comment type="pathway">
    <text evidence="9 13">Amino-acid biosynthesis; L-lysine biosynthesis via DAP pathway; (S)-tetrahydrodipicolinate from L-aspartate: step 4/4.</text>
</comment>
<dbReference type="Pfam" id="PF05173">
    <property type="entry name" value="DapB_C"/>
    <property type="match status" value="1"/>
</dbReference>
<dbReference type="Proteomes" id="UP000051491">
    <property type="component" value="Unassembled WGS sequence"/>
</dbReference>
<feature type="binding site" evidence="13">
    <location>
        <begin position="8"/>
        <end position="13"/>
    </location>
    <ligand>
        <name>NAD(+)</name>
        <dbReference type="ChEBI" id="CHEBI:57540"/>
    </ligand>
</feature>
<dbReference type="Gene3D" id="3.40.50.720">
    <property type="entry name" value="NAD(P)-binding Rossmann-like Domain"/>
    <property type="match status" value="1"/>
</dbReference>
<feature type="binding site" evidence="13">
    <location>
        <position position="34"/>
    </location>
    <ligand>
        <name>NAD(+)</name>
        <dbReference type="ChEBI" id="CHEBI:57540"/>
    </ligand>
</feature>
<dbReference type="GO" id="GO:0008839">
    <property type="term" value="F:4-hydroxy-tetrahydrodipicolinate reductase"/>
    <property type="evidence" value="ECO:0007669"/>
    <property type="project" value="UniProtKB-UniRule"/>
</dbReference>
<dbReference type="SUPFAM" id="SSF55347">
    <property type="entry name" value="Glyceraldehyde-3-phosphate dehydrogenase-like, C-terminal domain"/>
    <property type="match status" value="1"/>
</dbReference>
<keyword evidence="8 13" id="KW-0457">Lysine biosynthesis</keyword>
<gene>
    <name evidence="13" type="primary">dapB</name>
    <name evidence="16" type="ORF">IV43_GL000203</name>
    <name evidence="17" type="ORF">LAC1533_1212</name>
</gene>
<reference evidence="16 18" key="1">
    <citation type="journal article" date="2015" name="Genome Announc.">
        <title>Expanding the biotechnology potential of lactobacilli through comparative genomics of 213 strains and associated genera.</title>
        <authorList>
            <person name="Sun Z."/>
            <person name="Harris H.M."/>
            <person name="McCann A."/>
            <person name="Guo C."/>
            <person name="Argimon S."/>
            <person name="Zhang W."/>
            <person name="Yang X."/>
            <person name="Jeffery I.B."/>
            <person name="Cooney J.C."/>
            <person name="Kagawa T.F."/>
            <person name="Liu W."/>
            <person name="Song Y."/>
            <person name="Salvetti E."/>
            <person name="Wrobel A."/>
            <person name="Rasinkangas P."/>
            <person name="Parkhill J."/>
            <person name="Rea M.C."/>
            <person name="O'Sullivan O."/>
            <person name="Ritari J."/>
            <person name="Douillard F.P."/>
            <person name="Paul Ross R."/>
            <person name="Yang R."/>
            <person name="Briner A.E."/>
            <person name="Felis G.E."/>
            <person name="de Vos W.M."/>
            <person name="Barrangou R."/>
            <person name="Klaenhammer T.R."/>
            <person name="Caufield P.W."/>
            <person name="Cui Y."/>
            <person name="Zhang H."/>
            <person name="O'Toole P.W."/>
        </authorList>
    </citation>
    <scope>NUCLEOTIDE SEQUENCE [LARGE SCALE GENOMIC DNA]</scope>
    <source>
        <strain evidence="16 18">DSM 15353</strain>
    </source>
</reference>
<dbReference type="EC" id="1.17.1.8" evidence="10 13"/>
<dbReference type="FunFam" id="3.30.360.10:FF:000009">
    <property type="entry name" value="4-hydroxy-tetrahydrodipicolinate reductase"/>
    <property type="match status" value="1"/>
</dbReference>
<dbReference type="PROSITE" id="PS01298">
    <property type="entry name" value="DAPB"/>
    <property type="match status" value="1"/>
</dbReference>
<dbReference type="InterPro" id="IPR036291">
    <property type="entry name" value="NAD(P)-bd_dom_sf"/>
</dbReference>
<proteinExistence type="inferred from homology"/>
<keyword evidence="2 13" id="KW-0963">Cytoplasm</keyword>
<dbReference type="PIRSF" id="PIRSF000161">
    <property type="entry name" value="DHPR"/>
    <property type="match status" value="1"/>
</dbReference>
<dbReference type="PANTHER" id="PTHR20836:SF0">
    <property type="entry name" value="4-HYDROXY-TETRAHYDRODIPICOLINATE REDUCTASE 1, CHLOROPLASTIC-RELATED"/>
    <property type="match status" value="1"/>
</dbReference>
<dbReference type="InterPro" id="IPR023940">
    <property type="entry name" value="DHDPR_bac"/>
</dbReference>
<comment type="function">
    <text evidence="13">Catalyzes the conversion of 4-hydroxy-tetrahydrodipicolinate (HTPA) to tetrahydrodipicolinate.</text>
</comment>
<dbReference type="InterPro" id="IPR000846">
    <property type="entry name" value="DapB_N"/>
</dbReference>
<dbReference type="OrthoDB" id="9790352at2"/>
<comment type="subcellular location">
    <subcellularLocation>
        <location evidence="13">Cytoplasm</location>
    </subcellularLocation>
</comment>
<dbReference type="NCBIfam" id="TIGR00036">
    <property type="entry name" value="dapB"/>
    <property type="match status" value="1"/>
</dbReference>
<keyword evidence="4 13" id="KW-0521">NADP</keyword>
<comment type="caution">
    <text evidence="13">Lacks conserved residue(s) required for the propagation of feature annotation.</text>
</comment>
<dbReference type="GO" id="GO:0009089">
    <property type="term" value="P:lysine biosynthetic process via diaminopimelate"/>
    <property type="evidence" value="ECO:0007669"/>
    <property type="project" value="UniProtKB-UniRule"/>
</dbReference>
<feature type="active site" description="Proton donor/acceptor" evidence="13">
    <location>
        <position position="148"/>
    </location>
</feature>
<dbReference type="Proteomes" id="UP000190935">
    <property type="component" value="Chromosome I"/>
</dbReference>
<reference evidence="19" key="3">
    <citation type="submission" date="2016-11" db="EMBL/GenBank/DDBJ databases">
        <authorList>
            <person name="Papadimitriou K."/>
        </authorList>
    </citation>
    <scope>NUCLEOTIDE SEQUENCE [LARGE SCALE GENOMIC DNA]</scope>
    <source>
        <strain evidence="19">ACA-DC 1533</strain>
    </source>
</reference>
<dbReference type="STRING" id="89059.LAC1533_1212"/>
<evidence type="ECO:0000259" key="15">
    <source>
        <dbReference type="Pfam" id="PF05173"/>
    </source>
</evidence>
<accession>A0A0R2KBP8</accession>
<evidence type="ECO:0000313" key="17">
    <source>
        <dbReference type="EMBL" id="SFV40632.1"/>
    </source>
</evidence>
<evidence type="ECO:0000256" key="12">
    <source>
        <dbReference type="ARBA" id="ARBA00049396"/>
    </source>
</evidence>
<dbReference type="AlphaFoldDB" id="A0A0R2KBP8"/>
<dbReference type="UniPathway" id="UPA00034">
    <property type="reaction ID" value="UER00018"/>
</dbReference>
<dbReference type="InterPro" id="IPR022664">
    <property type="entry name" value="DapB_N_CS"/>
</dbReference>
<evidence type="ECO:0000256" key="6">
    <source>
        <dbReference type="ARBA" id="ARBA00023002"/>
    </source>
</evidence>
<evidence type="ECO:0000256" key="7">
    <source>
        <dbReference type="ARBA" id="ARBA00023027"/>
    </source>
</evidence>
<dbReference type="PATRIC" id="fig|89059.3.peg.208"/>
<feature type="active site" description="Proton donor" evidence="13">
    <location>
        <position position="152"/>
    </location>
</feature>
<comment type="similarity">
    <text evidence="1 13">Belongs to the DapB family.</text>
</comment>
<dbReference type="HAMAP" id="MF_00102">
    <property type="entry name" value="DapB"/>
    <property type="match status" value="1"/>
</dbReference>
<comment type="catalytic activity">
    <reaction evidence="12 13">
        <text>(S)-2,3,4,5-tetrahydrodipicolinate + NAD(+) + H2O = (2S,4S)-4-hydroxy-2,3,4,5-tetrahydrodipicolinate + NADH + H(+)</text>
        <dbReference type="Rhea" id="RHEA:35323"/>
        <dbReference type="ChEBI" id="CHEBI:15377"/>
        <dbReference type="ChEBI" id="CHEBI:15378"/>
        <dbReference type="ChEBI" id="CHEBI:16845"/>
        <dbReference type="ChEBI" id="CHEBI:57540"/>
        <dbReference type="ChEBI" id="CHEBI:57945"/>
        <dbReference type="ChEBI" id="CHEBI:67139"/>
        <dbReference type="EC" id="1.17.1.8"/>
    </reaction>
</comment>
<evidence type="ECO:0000259" key="14">
    <source>
        <dbReference type="Pfam" id="PF01113"/>
    </source>
</evidence>
<evidence type="ECO:0000313" key="16">
    <source>
        <dbReference type="EMBL" id="KRN86915.1"/>
    </source>
</evidence>
<dbReference type="GO" id="GO:0050661">
    <property type="term" value="F:NADP binding"/>
    <property type="evidence" value="ECO:0007669"/>
    <property type="project" value="UniProtKB-UniRule"/>
</dbReference>
<comment type="subunit">
    <text evidence="13">Homotetramer.</text>
</comment>
<feature type="domain" description="Dihydrodipicolinate reductase C-terminal" evidence="15">
    <location>
        <begin position="125"/>
        <end position="258"/>
    </location>
</feature>
<dbReference type="KEGG" id="laca:LAC1533_1212"/>
<protein>
    <recommendedName>
        <fullName evidence="10 13">4-hydroxy-tetrahydrodipicolinate reductase</fullName>
        <shortName evidence="13">HTPA reductase</shortName>
        <ecNumber evidence="10 13">1.17.1.8</ecNumber>
    </recommendedName>
</protein>
<evidence type="ECO:0000256" key="11">
    <source>
        <dbReference type="ARBA" id="ARBA00049080"/>
    </source>
</evidence>
<dbReference type="GeneID" id="95349311"/>
<organism evidence="16 18">
    <name type="scientific">Ligilactobacillus acidipiscis</name>
    <dbReference type="NCBI Taxonomy" id="89059"/>
    <lineage>
        <taxon>Bacteria</taxon>
        <taxon>Bacillati</taxon>
        <taxon>Bacillota</taxon>
        <taxon>Bacilli</taxon>
        <taxon>Lactobacillales</taxon>
        <taxon>Lactobacillaceae</taxon>
        <taxon>Ligilactobacillus</taxon>
    </lineage>
</organism>
<dbReference type="PANTHER" id="PTHR20836">
    <property type="entry name" value="DIHYDRODIPICOLINATE REDUCTASE"/>
    <property type="match status" value="1"/>
</dbReference>
<dbReference type="CDD" id="cd02274">
    <property type="entry name" value="DHDPR_N"/>
    <property type="match status" value="1"/>
</dbReference>
<feature type="binding site" evidence="13">
    <location>
        <begin position="118"/>
        <end position="121"/>
    </location>
    <ligand>
        <name>NAD(+)</name>
        <dbReference type="ChEBI" id="CHEBI:57540"/>
    </ligand>
</feature>
<feature type="binding site" evidence="13">
    <location>
        <begin position="92"/>
        <end position="94"/>
    </location>
    <ligand>
        <name>NAD(+)</name>
        <dbReference type="ChEBI" id="CHEBI:57540"/>
    </ligand>
</feature>
<evidence type="ECO:0000256" key="13">
    <source>
        <dbReference type="HAMAP-Rule" id="MF_00102"/>
    </source>
</evidence>
<dbReference type="GO" id="GO:0051287">
    <property type="term" value="F:NAD binding"/>
    <property type="evidence" value="ECO:0007669"/>
    <property type="project" value="UniProtKB-UniRule"/>
</dbReference>
<evidence type="ECO:0000256" key="10">
    <source>
        <dbReference type="ARBA" id="ARBA00038983"/>
    </source>
</evidence>
<dbReference type="GO" id="GO:0005829">
    <property type="term" value="C:cytosol"/>
    <property type="evidence" value="ECO:0007669"/>
    <property type="project" value="TreeGrafter"/>
</dbReference>
<keyword evidence="7 13" id="KW-0520">NAD</keyword>
<sequence>MIRILVAGYKGKMGQQTVTMILEHKDFELVGVYDPHSADSSLVTGGIEVPVYSQLTAIPDRCADIWVDFTSPAVVYENAKAALVKKIHPLIGTTGLSDDQITKLQGIAQASDISGLIVPNFGISAVLLMEFAQQAAKYLPDVEIIEMHHDQKVDAPSGTALNTAKKISEVRQSHHQGAPNEKEILKGVRGGEYDGIRLHAVRLPGYVAHEQVLFGGPGEALTIRQDSFDRASFMTGVALAIEKIQTISGLRVGLENVL</sequence>
<feature type="binding site" evidence="13">
    <location>
        <begin position="158"/>
        <end position="159"/>
    </location>
    <ligand>
        <name>(S)-2,3,4,5-tetrahydrodipicolinate</name>
        <dbReference type="ChEBI" id="CHEBI:16845"/>
    </ligand>
</feature>
<evidence type="ECO:0000256" key="4">
    <source>
        <dbReference type="ARBA" id="ARBA00022857"/>
    </source>
</evidence>
<dbReference type="RefSeq" id="WP_010494108.1">
    <property type="nucleotide sequence ID" value="NZ_JQBK01000011.1"/>
</dbReference>
<evidence type="ECO:0000256" key="1">
    <source>
        <dbReference type="ARBA" id="ARBA00006642"/>
    </source>
</evidence>
<evidence type="ECO:0000256" key="9">
    <source>
        <dbReference type="ARBA" id="ARBA00037922"/>
    </source>
</evidence>
<comment type="caution">
    <text evidence="13">Was originally thought to be a dihydrodipicolinate reductase (DHDPR), catalyzing the conversion of dihydrodipicolinate to tetrahydrodipicolinate. However, it was shown in E.coli that the substrate of the enzymatic reaction is not dihydrodipicolinate (DHDP) but in fact (2S,4S)-4-hydroxy-2,3,4,5-tetrahydrodipicolinic acid (HTPA), the product released by the DapA-catalyzed reaction.</text>
</comment>
<dbReference type="GO" id="GO:0016726">
    <property type="term" value="F:oxidoreductase activity, acting on CH or CH2 groups, NAD or NADP as acceptor"/>
    <property type="evidence" value="ECO:0007669"/>
    <property type="project" value="UniProtKB-UniRule"/>
</dbReference>
<evidence type="ECO:0000256" key="2">
    <source>
        <dbReference type="ARBA" id="ARBA00022490"/>
    </source>
</evidence>
<dbReference type="EMBL" id="JQBK01000011">
    <property type="protein sequence ID" value="KRN86915.1"/>
    <property type="molecule type" value="Genomic_DNA"/>
</dbReference>
<dbReference type="SUPFAM" id="SSF51735">
    <property type="entry name" value="NAD(P)-binding Rossmann-fold domains"/>
    <property type="match status" value="1"/>
</dbReference>
<dbReference type="GO" id="GO:0019877">
    <property type="term" value="P:diaminopimelate biosynthetic process"/>
    <property type="evidence" value="ECO:0007669"/>
    <property type="project" value="UniProtKB-UniRule"/>
</dbReference>
<dbReference type="InterPro" id="IPR022663">
    <property type="entry name" value="DapB_C"/>
</dbReference>
<dbReference type="EMBL" id="LT630287">
    <property type="protein sequence ID" value="SFV40632.1"/>
    <property type="molecule type" value="Genomic_DNA"/>
</dbReference>
<comment type="catalytic activity">
    <reaction evidence="11 13">
        <text>(S)-2,3,4,5-tetrahydrodipicolinate + NADP(+) + H2O = (2S,4S)-4-hydroxy-2,3,4,5-tetrahydrodipicolinate + NADPH + H(+)</text>
        <dbReference type="Rhea" id="RHEA:35331"/>
        <dbReference type="ChEBI" id="CHEBI:15377"/>
        <dbReference type="ChEBI" id="CHEBI:15378"/>
        <dbReference type="ChEBI" id="CHEBI:16845"/>
        <dbReference type="ChEBI" id="CHEBI:57783"/>
        <dbReference type="ChEBI" id="CHEBI:58349"/>
        <dbReference type="ChEBI" id="CHEBI:67139"/>
        <dbReference type="EC" id="1.17.1.8"/>
    </reaction>
</comment>
<evidence type="ECO:0000313" key="19">
    <source>
        <dbReference type="Proteomes" id="UP000190935"/>
    </source>
</evidence>
<dbReference type="Gene3D" id="3.30.360.10">
    <property type="entry name" value="Dihydrodipicolinate Reductase, domain 2"/>
    <property type="match status" value="1"/>
</dbReference>